<keyword evidence="1" id="KW-0472">Membrane</keyword>
<proteinExistence type="predicted"/>
<dbReference type="Pfam" id="PF03992">
    <property type="entry name" value="ABM"/>
    <property type="match status" value="1"/>
</dbReference>
<keyword evidence="4" id="KW-1185">Reference proteome</keyword>
<evidence type="ECO:0000313" key="3">
    <source>
        <dbReference type="EMBL" id="QWV96157.1"/>
    </source>
</evidence>
<keyword evidence="3" id="KW-0503">Monooxygenase</keyword>
<gene>
    <name evidence="3" type="ORF">KP005_12280</name>
</gene>
<evidence type="ECO:0000313" key="4">
    <source>
        <dbReference type="Proteomes" id="UP000683493"/>
    </source>
</evidence>
<reference evidence="3 4" key="1">
    <citation type="submission" date="2021-06" db="EMBL/GenBank/DDBJ databases">
        <title>Gemonas diversity in paddy soil.</title>
        <authorList>
            <person name="Liu G."/>
        </authorList>
    </citation>
    <scope>NUCLEOTIDE SEQUENCE [LARGE SCALE GENOMIC DNA]</scope>
    <source>
        <strain evidence="3 4">RG29</strain>
    </source>
</reference>
<dbReference type="PANTHER" id="PTHR40057">
    <property type="entry name" value="SLR1162 PROTEIN"/>
    <property type="match status" value="1"/>
</dbReference>
<feature type="transmembrane region" description="Helical" evidence="1">
    <location>
        <begin position="160"/>
        <end position="179"/>
    </location>
</feature>
<dbReference type="PANTHER" id="PTHR40057:SF1">
    <property type="entry name" value="SLR1162 PROTEIN"/>
    <property type="match status" value="1"/>
</dbReference>
<dbReference type="EMBL" id="CP076724">
    <property type="protein sequence ID" value="QWV96157.1"/>
    <property type="molecule type" value="Genomic_DNA"/>
</dbReference>
<keyword evidence="1" id="KW-0812">Transmembrane</keyword>
<dbReference type="GO" id="GO:0004497">
    <property type="term" value="F:monooxygenase activity"/>
    <property type="evidence" value="ECO:0007669"/>
    <property type="project" value="UniProtKB-KW"/>
</dbReference>
<dbReference type="Proteomes" id="UP000683493">
    <property type="component" value="Chromosome"/>
</dbReference>
<dbReference type="InterPro" id="IPR038762">
    <property type="entry name" value="ABM_predict"/>
</dbReference>
<evidence type="ECO:0000256" key="1">
    <source>
        <dbReference type="SAM" id="Phobius"/>
    </source>
</evidence>
<protein>
    <submittedName>
        <fullName evidence="3">Antibiotic biosynthesis monooxygenase</fullName>
    </submittedName>
</protein>
<evidence type="ECO:0000259" key="2">
    <source>
        <dbReference type="Pfam" id="PF03992"/>
    </source>
</evidence>
<keyword evidence="1" id="KW-1133">Transmembrane helix</keyword>
<feature type="transmembrane region" description="Helical" evidence="1">
    <location>
        <begin position="128"/>
        <end position="148"/>
    </location>
</feature>
<feature type="domain" description="ABM" evidence="2">
    <location>
        <begin position="16"/>
        <end position="84"/>
    </location>
</feature>
<dbReference type="InterPro" id="IPR007138">
    <property type="entry name" value="ABM_dom"/>
</dbReference>
<sequence length="193" mass="22345">MSTMPTADTKNNEGATVVITHRLRENKQTDYEKWLEEIAPLCKASQGHLDWHIVRPIPGLTETYTVIIRFDTEAHLREWMESPTRVRLIEKVRPLLVTGDDFFISSGLDFWFTPVGAKARIPVRWKQFLVTWSAIFPLALGMPLVVHPTLHYLGIQDNRLLATLAVTGLVVFLMVYVVMPRYTRLVQRWLFSR</sequence>
<keyword evidence="3" id="KW-0560">Oxidoreductase</keyword>
<name>A0ABX8JG23_9BACT</name>
<organism evidence="3 4">
    <name type="scientific">Geomonas diazotrophica</name>
    <dbReference type="NCBI Taxonomy" id="2843197"/>
    <lineage>
        <taxon>Bacteria</taxon>
        <taxon>Pseudomonadati</taxon>
        <taxon>Thermodesulfobacteriota</taxon>
        <taxon>Desulfuromonadia</taxon>
        <taxon>Geobacterales</taxon>
        <taxon>Geobacteraceae</taxon>
        <taxon>Geomonas</taxon>
    </lineage>
</organism>
<accession>A0ABX8JG23</accession>